<accession>A0A672HT77</accession>
<feature type="region of interest" description="Disordered" evidence="3">
    <location>
        <begin position="1"/>
        <end position="78"/>
    </location>
</feature>
<evidence type="ECO:0000313" key="4">
    <source>
        <dbReference type="Ensembl" id="ENSSFAP00005032134.1"/>
    </source>
</evidence>
<dbReference type="Ensembl" id="ENSSFAT00005033279.1">
    <property type="protein sequence ID" value="ENSSFAP00005032134.1"/>
    <property type="gene ID" value="ENSSFAG00005016290.1"/>
</dbReference>
<evidence type="ECO:0000256" key="3">
    <source>
        <dbReference type="SAM" id="MobiDB-lite"/>
    </source>
</evidence>
<sequence length="208" mass="22878">MESVGHECSQGEKGDMGQEGDTGEKGEIGLKGKEGPPGSPGLTGVRVNQGSIGPKSGPPGKRGFRGGMGLPGPRGDPGPKGQPVSICCACIHMLYDRFNSSKNVPFHGFQGFWESLFHCFSSLRAEWEWSARWESLVPVEVLYVKEGPSRGERKHSLPLLTFHSFLCLCCLVEFVTNLRSENPSFLPLNREFRVQGYVCRSSFFCYSK</sequence>
<dbReference type="InParanoid" id="A0A672HT77"/>
<keyword evidence="5" id="KW-1185">Reference proteome</keyword>
<keyword evidence="2" id="KW-0964">Secreted</keyword>
<dbReference type="InterPro" id="IPR050149">
    <property type="entry name" value="Collagen_superfamily"/>
</dbReference>
<reference evidence="4" key="2">
    <citation type="submission" date="2025-09" db="UniProtKB">
        <authorList>
            <consortium name="Ensembl"/>
        </authorList>
    </citation>
    <scope>IDENTIFICATION</scope>
</reference>
<comment type="subcellular location">
    <subcellularLocation>
        <location evidence="1">Secreted</location>
        <location evidence="1">Extracellular space</location>
        <location evidence="1">Extracellular matrix</location>
    </subcellularLocation>
</comment>
<dbReference type="GO" id="GO:0030198">
    <property type="term" value="P:extracellular matrix organization"/>
    <property type="evidence" value="ECO:0007669"/>
    <property type="project" value="TreeGrafter"/>
</dbReference>
<dbReference type="PANTHER" id="PTHR24023">
    <property type="entry name" value="COLLAGEN ALPHA"/>
    <property type="match status" value="1"/>
</dbReference>
<proteinExistence type="predicted"/>
<dbReference type="PANTHER" id="PTHR24023:SF1082">
    <property type="entry name" value="COLLAGEN TRIPLE HELIX REPEAT"/>
    <property type="match status" value="1"/>
</dbReference>
<dbReference type="GO" id="GO:0030020">
    <property type="term" value="F:extracellular matrix structural constituent conferring tensile strength"/>
    <property type="evidence" value="ECO:0007669"/>
    <property type="project" value="TreeGrafter"/>
</dbReference>
<feature type="compositionally biased region" description="Basic and acidic residues" evidence="3">
    <location>
        <begin position="9"/>
        <end position="34"/>
    </location>
</feature>
<organism evidence="4 5">
    <name type="scientific">Salarias fasciatus</name>
    <name type="common">Jewelled blenny</name>
    <name type="synonym">Blennius fasciatus</name>
    <dbReference type="NCBI Taxonomy" id="181472"/>
    <lineage>
        <taxon>Eukaryota</taxon>
        <taxon>Metazoa</taxon>
        <taxon>Chordata</taxon>
        <taxon>Craniata</taxon>
        <taxon>Vertebrata</taxon>
        <taxon>Euteleostomi</taxon>
        <taxon>Actinopterygii</taxon>
        <taxon>Neopterygii</taxon>
        <taxon>Teleostei</taxon>
        <taxon>Neoteleostei</taxon>
        <taxon>Acanthomorphata</taxon>
        <taxon>Ovalentaria</taxon>
        <taxon>Blenniimorphae</taxon>
        <taxon>Blenniiformes</taxon>
        <taxon>Blennioidei</taxon>
        <taxon>Blenniidae</taxon>
        <taxon>Salariinae</taxon>
        <taxon>Salarias</taxon>
    </lineage>
</organism>
<dbReference type="Proteomes" id="UP000472267">
    <property type="component" value="Unassembled WGS sequence"/>
</dbReference>
<reference evidence="4" key="1">
    <citation type="submission" date="2025-08" db="UniProtKB">
        <authorList>
            <consortium name="Ensembl"/>
        </authorList>
    </citation>
    <scope>IDENTIFICATION</scope>
</reference>
<protein>
    <submittedName>
        <fullName evidence="4">Uncharacterized protein</fullName>
    </submittedName>
</protein>
<evidence type="ECO:0000256" key="1">
    <source>
        <dbReference type="ARBA" id="ARBA00004498"/>
    </source>
</evidence>
<evidence type="ECO:0000313" key="5">
    <source>
        <dbReference type="Proteomes" id="UP000472267"/>
    </source>
</evidence>
<keyword evidence="2" id="KW-0272">Extracellular matrix</keyword>
<dbReference type="InterPro" id="IPR008160">
    <property type="entry name" value="Collagen"/>
</dbReference>
<evidence type="ECO:0000256" key="2">
    <source>
        <dbReference type="ARBA" id="ARBA00022530"/>
    </source>
</evidence>
<dbReference type="GO" id="GO:0031012">
    <property type="term" value="C:extracellular matrix"/>
    <property type="evidence" value="ECO:0007669"/>
    <property type="project" value="TreeGrafter"/>
</dbReference>
<dbReference type="Pfam" id="PF01391">
    <property type="entry name" value="Collagen"/>
    <property type="match status" value="1"/>
</dbReference>
<dbReference type="GO" id="GO:0005615">
    <property type="term" value="C:extracellular space"/>
    <property type="evidence" value="ECO:0007669"/>
    <property type="project" value="TreeGrafter"/>
</dbReference>
<name>A0A672HT77_SALFA</name>
<dbReference type="AlphaFoldDB" id="A0A672HT77"/>